<gene>
    <name evidence="1" type="ORF">GLOTRDRAFT_110619</name>
</gene>
<evidence type="ECO:0000313" key="2">
    <source>
        <dbReference type="Proteomes" id="UP000030669"/>
    </source>
</evidence>
<dbReference type="GeneID" id="19299251"/>
<organism evidence="1 2">
    <name type="scientific">Gloeophyllum trabeum (strain ATCC 11539 / FP-39264 / Madison 617)</name>
    <name type="common">Brown rot fungus</name>
    <dbReference type="NCBI Taxonomy" id="670483"/>
    <lineage>
        <taxon>Eukaryota</taxon>
        <taxon>Fungi</taxon>
        <taxon>Dikarya</taxon>
        <taxon>Basidiomycota</taxon>
        <taxon>Agaricomycotina</taxon>
        <taxon>Agaricomycetes</taxon>
        <taxon>Gloeophyllales</taxon>
        <taxon>Gloeophyllaceae</taxon>
        <taxon>Gloeophyllum</taxon>
    </lineage>
</organism>
<dbReference type="EMBL" id="KB469299">
    <property type="protein sequence ID" value="EPQ57541.1"/>
    <property type="molecule type" value="Genomic_DNA"/>
</dbReference>
<dbReference type="KEGG" id="gtr:GLOTRDRAFT_110619"/>
<proteinExistence type="predicted"/>
<dbReference type="HOGENOM" id="CLU_2359943_0_0_1"/>
<protein>
    <submittedName>
        <fullName evidence="1">Uncharacterized protein</fullName>
    </submittedName>
</protein>
<dbReference type="AlphaFoldDB" id="S7QCD1"/>
<dbReference type="Proteomes" id="UP000030669">
    <property type="component" value="Unassembled WGS sequence"/>
</dbReference>
<accession>S7QCD1</accession>
<reference evidence="1 2" key="1">
    <citation type="journal article" date="2012" name="Science">
        <title>The Paleozoic origin of enzymatic lignin decomposition reconstructed from 31 fungal genomes.</title>
        <authorList>
            <person name="Floudas D."/>
            <person name="Binder M."/>
            <person name="Riley R."/>
            <person name="Barry K."/>
            <person name="Blanchette R.A."/>
            <person name="Henrissat B."/>
            <person name="Martinez A.T."/>
            <person name="Otillar R."/>
            <person name="Spatafora J.W."/>
            <person name="Yadav J.S."/>
            <person name="Aerts A."/>
            <person name="Benoit I."/>
            <person name="Boyd A."/>
            <person name="Carlson A."/>
            <person name="Copeland A."/>
            <person name="Coutinho P.M."/>
            <person name="de Vries R.P."/>
            <person name="Ferreira P."/>
            <person name="Findley K."/>
            <person name="Foster B."/>
            <person name="Gaskell J."/>
            <person name="Glotzer D."/>
            <person name="Gorecki P."/>
            <person name="Heitman J."/>
            <person name="Hesse C."/>
            <person name="Hori C."/>
            <person name="Igarashi K."/>
            <person name="Jurgens J.A."/>
            <person name="Kallen N."/>
            <person name="Kersten P."/>
            <person name="Kohler A."/>
            <person name="Kuees U."/>
            <person name="Kumar T.K.A."/>
            <person name="Kuo A."/>
            <person name="LaButti K."/>
            <person name="Larrondo L.F."/>
            <person name="Lindquist E."/>
            <person name="Ling A."/>
            <person name="Lombard V."/>
            <person name="Lucas S."/>
            <person name="Lundell T."/>
            <person name="Martin R."/>
            <person name="McLaughlin D.J."/>
            <person name="Morgenstern I."/>
            <person name="Morin E."/>
            <person name="Murat C."/>
            <person name="Nagy L.G."/>
            <person name="Nolan M."/>
            <person name="Ohm R.A."/>
            <person name="Patyshakuliyeva A."/>
            <person name="Rokas A."/>
            <person name="Ruiz-Duenas F.J."/>
            <person name="Sabat G."/>
            <person name="Salamov A."/>
            <person name="Samejima M."/>
            <person name="Schmutz J."/>
            <person name="Slot J.C."/>
            <person name="St John F."/>
            <person name="Stenlid J."/>
            <person name="Sun H."/>
            <person name="Sun S."/>
            <person name="Syed K."/>
            <person name="Tsang A."/>
            <person name="Wiebenga A."/>
            <person name="Young D."/>
            <person name="Pisabarro A."/>
            <person name="Eastwood D.C."/>
            <person name="Martin F."/>
            <person name="Cullen D."/>
            <person name="Grigoriev I.V."/>
            <person name="Hibbett D.S."/>
        </authorList>
    </citation>
    <scope>NUCLEOTIDE SEQUENCE [LARGE SCALE GENOMIC DNA]</scope>
    <source>
        <strain evidence="1 2">ATCC 11539</strain>
    </source>
</reference>
<evidence type="ECO:0000313" key="1">
    <source>
        <dbReference type="EMBL" id="EPQ57541.1"/>
    </source>
</evidence>
<dbReference type="RefSeq" id="XP_007864621.1">
    <property type="nucleotide sequence ID" value="XM_007866430.1"/>
</dbReference>
<sequence>MPIYRITYLATHYAPFLYAKPYTYIPSLSLSLLPNQIFDTCTAREQQQHSKDRLRDSGVDLMMAMGLDLGDVRCSSAWTKTRRRWWVRKRNGKILK</sequence>
<name>S7QCD1_GLOTA</name>
<keyword evidence="2" id="KW-1185">Reference proteome</keyword>